<dbReference type="PROSITE" id="PS50818">
    <property type="entry name" value="INTEIN_C_TER"/>
    <property type="match status" value="1"/>
</dbReference>
<protein>
    <submittedName>
        <fullName evidence="2">Putative terminase</fullName>
    </submittedName>
</protein>
<dbReference type="Gene3D" id="3.30.420.280">
    <property type="match status" value="1"/>
</dbReference>
<reference evidence="2" key="1">
    <citation type="submission" date="2020-03" db="EMBL/GenBank/DDBJ databases">
        <title>The deep terrestrial virosphere.</title>
        <authorList>
            <person name="Holmfeldt K."/>
            <person name="Nilsson E."/>
            <person name="Simone D."/>
            <person name="Lopez-Fernandez M."/>
            <person name="Wu X."/>
            <person name="de Brujin I."/>
            <person name="Lundin D."/>
            <person name="Andersson A."/>
            <person name="Bertilsson S."/>
            <person name="Dopson M."/>
        </authorList>
    </citation>
    <scope>NUCLEOTIDE SEQUENCE</scope>
    <source>
        <strain evidence="2">MM415B01930</strain>
    </source>
</reference>
<dbReference type="PANTHER" id="PTHR39184">
    <property type="match status" value="1"/>
</dbReference>
<dbReference type="PROSITE" id="PS50817">
    <property type="entry name" value="INTEIN_N_TER"/>
    <property type="match status" value="1"/>
</dbReference>
<dbReference type="Gene3D" id="3.40.50.300">
    <property type="entry name" value="P-loop containing nucleotide triphosphate hydrolases"/>
    <property type="match status" value="1"/>
</dbReference>
<name>A0A6M3IFC5_9ZZZZ</name>
<evidence type="ECO:0000259" key="1">
    <source>
        <dbReference type="Pfam" id="PF17288"/>
    </source>
</evidence>
<dbReference type="InterPro" id="IPR030934">
    <property type="entry name" value="Intein_C"/>
</dbReference>
<dbReference type="Gene3D" id="2.170.16.10">
    <property type="entry name" value="Hedgehog/Intein (Hint) domain"/>
    <property type="match status" value="2"/>
</dbReference>
<accession>A0A6M3IFC5</accession>
<dbReference type="InterPro" id="IPR006141">
    <property type="entry name" value="Intein_N"/>
</dbReference>
<dbReference type="EMBL" id="MT141198">
    <property type="protein sequence ID" value="QJA56063.1"/>
    <property type="molecule type" value="Genomic_DNA"/>
</dbReference>
<dbReference type="InterPro" id="IPR035413">
    <property type="entry name" value="Terminase_L_C"/>
</dbReference>
<dbReference type="InterPro" id="IPR052380">
    <property type="entry name" value="Viral_DNA_packaging_terminase"/>
</dbReference>
<evidence type="ECO:0000313" key="2">
    <source>
        <dbReference type="EMBL" id="QJA56063.1"/>
    </source>
</evidence>
<dbReference type="SUPFAM" id="SSF51294">
    <property type="entry name" value="Hedgehog/intein (Hint) domain"/>
    <property type="match status" value="1"/>
</dbReference>
<organism evidence="2">
    <name type="scientific">viral metagenome</name>
    <dbReference type="NCBI Taxonomy" id="1070528"/>
    <lineage>
        <taxon>unclassified sequences</taxon>
        <taxon>metagenomes</taxon>
        <taxon>organismal metagenomes</taxon>
    </lineage>
</organism>
<dbReference type="Pfam" id="PF17288">
    <property type="entry name" value="Terminase_3C"/>
    <property type="match status" value="1"/>
</dbReference>
<sequence length="715" mass="80640">MRTTTIYEKNIEAYRGGYRRALNEGGTASSKTWSILQLLILIARGAKRKFLTSIVSESLPHLKRGAIRDFFRILDEPEKNNPCYNMTEHVYTFGNGSIEFFGADEADKVRGPRRDILFINEANNIPWEAARGLDIRTTKFTFVDWNPVSEFWAHTNWIGQPENAYIHSTYLDVMGILPAEVIANIESNQNDPNWWNIYGLGRIGKIEGLVYPYFEQVDTLPSGDCFYGLDFGYSNDKTALIKNVILGDSLYSQELIYDTGLTNQDIGHRLSEIGLQKNYDEILADSAEPKSIEELYRMGWNIKPCPKGPGSVEYGHQKVRQYKQYWTKDSVNCIKEQRNFRYILDKNGKLTDKTTHVFSHCLIAGTLIKTKRGDIPIEQVATNDFVLTREGWRKVKASGMVSPKARVQTVTFSNQQRITGTPDHRVYVDGKGYIPLHTLRYGDIIELCQRENGFITTASGITAIQIPQTGQIGIITVASRMGAKIGISIGKCGWMYMALFQMGLKFIIRTITPPIIVMRTLNAYLSQNIITNILYQSGGLNGCENTLMLSAPNLLNGINQPKEGNGIENTELQSIKREFPETVNVSFVGRFIKHFLVRHKISSVLINVSRHIGGKQEQTISPEFVDGVVVNSRLTNIVKHKPAPVYVLSVSGVHSKKQPVFDLTIDGLPEFYANGILVHNSMDARRYGVMGWVEPPEPEDSIIIYDAMQEVNLDL</sequence>
<dbReference type="InterPro" id="IPR036844">
    <property type="entry name" value="Hint_dom_sf"/>
</dbReference>
<dbReference type="NCBIfam" id="TIGR01443">
    <property type="entry name" value="intein_Cterm"/>
    <property type="match status" value="1"/>
</dbReference>
<dbReference type="GO" id="GO:0016539">
    <property type="term" value="P:intein-mediated protein splicing"/>
    <property type="evidence" value="ECO:0007669"/>
    <property type="project" value="InterPro"/>
</dbReference>
<dbReference type="PANTHER" id="PTHR39184:SF1">
    <property type="entry name" value="PBSX PHAGE TERMINASE LARGE SUBUNIT"/>
    <property type="match status" value="1"/>
</dbReference>
<dbReference type="AlphaFoldDB" id="A0A6M3IFC5"/>
<dbReference type="InterPro" id="IPR027417">
    <property type="entry name" value="P-loop_NTPase"/>
</dbReference>
<feature type="domain" description="Phage terminase large subunit C-terminal" evidence="1">
    <location>
        <begin position="230"/>
        <end position="352"/>
    </location>
</feature>
<proteinExistence type="predicted"/>
<gene>
    <name evidence="2" type="ORF">MM415B01930_0002</name>
</gene>